<organism evidence="1">
    <name type="scientific">Anguilla anguilla</name>
    <name type="common">European freshwater eel</name>
    <name type="synonym">Muraena anguilla</name>
    <dbReference type="NCBI Taxonomy" id="7936"/>
    <lineage>
        <taxon>Eukaryota</taxon>
        <taxon>Metazoa</taxon>
        <taxon>Chordata</taxon>
        <taxon>Craniata</taxon>
        <taxon>Vertebrata</taxon>
        <taxon>Euteleostomi</taxon>
        <taxon>Actinopterygii</taxon>
        <taxon>Neopterygii</taxon>
        <taxon>Teleostei</taxon>
        <taxon>Anguilliformes</taxon>
        <taxon>Anguillidae</taxon>
        <taxon>Anguilla</taxon>
    </lineage>
</organism>
<proteinExistence type="predicted"/>
<dbReference type="EMBL" id="GBXM01090010">
    <property type="protein sequence ID" value="JAH18567.1"/>
    <property type="molecule type" value="Transcribed_RNA"/>
</dbReference>
<reference evidence="1" key="2">
    <citation type="journal article" date="2015" name="Fish Shellfish Immunol.">
        <title>Early steps in the European eel (Anguilla anguilla)-Vibrio vulnificus interaction in the gills: Role of the RtxA13 toxin.</title>
        <authorList>
            <person name="Callol A."/>
            <person name="Pajuelo D."/>
            <person name="Ebbesson L."/>
            <person name="Teles M."/>
            <person name="MacKenzie S."/>
            <person name="Amaro C."/>
        </authorList>
    </citation>
    <scope>NUCLEOTIDE SEQUENCE</scope>
</reference>
<accession>A0A0E9QQ02</accession>
<evidence type="ECO:0000313" key="1">
    <source>
        <dbReference type="EMBL" id="JAH18567.1"/>
    </source>
</evidence>
<sequence>MFACFFIANCPKNKIKLYIIVHQIIFEVRDNIIQFIVNKK</sequence>
<dbReference type="AlphaFoldDB" id="A0A0E9QQ02"/>
<reference evidence="1" key="1">
    <citation type="submission" date="2014-11" db="EMBL/GenBank/DDBJ databases">
        <authorList>
            <person name="Amaro Gonzalez C."/>
        </authorList>
    </citation>
    <scope>NUCLEOTIDE SEQUENCE</scope>
</reference>
<protein>
    <submittedName>
        <fullName evidence="1">Uncharacterized protein</fullName>
    </submittedName>
</protein>
<name>A0A0E9QQ02_ANGAN</name>